<dbReference type="PANTHER" id="PTHR43053">
    <property type="entry name" value="GLYCOSIDASE FAMILY 31"/>
    <property type="match status" value="1"/>
</dbReference>
<evidence type="ECO:0000313" key="4">
    <source>
        <dbReference type="Proteomes" id="UP000310314"/>
    </source>
</evidence>
<dbReference type="Pfam" id="PF02065">
    <property type="entry name" value="Melibiase"/>
    <property type="match status" value="1"/>
</dbReference>
<sequence>MISTLDKIKLDISIHGAESNMNASLKEVFSENGISVYDFEVNSKAPLYPSPITLKWKIPGIDVKGVWKPTTDFNKRIQADWELEHMESRISIDAPVIGLFGNEDSNIMTFSCSNPINTLEMNARLREEDNHFYCHLTFFSEQEQEIEHFKAQLRIDFRNNHFSDCLRDVSKWWETFEALKPTPVPEIAKKPIYSTWYQFHQSLEEKVLVAECAVAKEMGYEAIIIDDGWQTNDSNRGYDYTGDWQPERFPNMAGLIKNVQATGMKAAIWYSVPFCGKKSKAYQKFKGKFLTEEHRWAPVFDPRYPEVREHLIGLYTNALKEWNLDGFKLDFIDDFHIYESTPLGKENGRDYASINEAVDRLLTDVITQLKAIKSDVFIEFRQKYTGPAMRKYGNMFRAFDCPGDAVMNRIRIADIRMLCGNTAAHADMITWHREETVEVAALQLINILFGVPQLSIMLRDVPASHLEMVKFYTEYWNENADTLMNGYFIPSKPLANYPTQRVSKDGKTIIGVYEELVIALENDDNPIHIHNGQMANEVVLRNKKDFGTYKCEVYDCRGEFVSDSNLEFVKGLIEIAIPPCGILIAKKI</sequence>
<dbReference type="EMBL" id="VATY01000001">
    <property type="protein sequence ID" value="TMM58499.1"/>
    <property type="molecule type" value="Genomic_DNA"/>
</dbReference>
<dbReference type="InterPro" id="IPR017853">
    <property type="entry name" value="GH"/>
</dbReference>
<proteinExistence type="predicted"/>
<dbReference type="Gene3D" id="3.20.20.70">
    <property type="entry name" value="Aldolase class I"/>
    <property type="match status" value="1"/>
</dbReference>
<evidence type="ECO:0000256" key="2">
    <source>
        <dbReference type="ARBA" id="ARBA00023295"/>
    </source>
</evidence>
<dbReference type="SUPFAM" id="SSF51445">
    <property type="entry name" value="(Trans)glycosidases"/>
    <property type="match status" value="1"/>
</dbReference>
<dbReference type="CDD" id="cd14791">
    <property type="entry name" value="GH36"/>
    <property type="match status" value="1"/>
</dbReference>
<dbReference type="InterPro" id="IPR013785">
    <property type="entry name" value="Aldolase_TIM"/>
</dbReference>
<keyword evidence="4" id="KW-1185">Reference proteome</keyword>
<protein>
    <submittedName>
        <fullName evidence="3">Alpha-galactosidase</fullName>
    </submittedName>
</protein>
<keyword evidence="1" id="KW-0378">Hydrolase</keyword>
<organism evidence="3 4">
    <name type="scientific">Maribacter algarum</name>
    <name type="common">ex Zhang et al. 2020</name>
    <dbReference type="NCBI Taxonomy" id="2578118"/>
    <lineage>
        <taxon>Bacteria</taxon>
        <taxon>Pseudomonadati</taxon>
        <taxon>Bacteroidota</taxon>
        <taxon>Flavobacteriia</taxon>
        <taxon>Flavobacteriales</taxon>
        <taxon>Flavobacteriaceae</taxon>
        <taxon>Maribacter</taxon>
    </lineage>
</organism>
<dbReference type="Proteomes" id="UP000310314">
    <property type="component" value="Unassembled WGS sequence"/>
</dbReference>
<dbReference type="InterPro" id="IPR050985">
    <property type="entry name" value="Alpha-glycosidase_related"/>
</dbReference>
<dbReference type="OrthoDB" id="9807519at2"/>
<keyword evidence="2" id="KW-0326">Glycosidase</keyword>
<dbReference type="PANTHER" id="PTHR43053:SF4">
    <property type="entry name" value="MYOGENESIS-REGULATING GLYCOSIDASE"/>
    <property type="match status" value="1"/>
</dbReference>
<dbReference type="AlphaFoldDB" id="A0A5S3PU13"/>
<dbReference type="RefSeq" id="WP_138656431.1">
    <property type="nucleotide sequence ID" value="NZ_VATY01000001.1"/>
</dbReference>
<gene>
    <name evidence="3" type="ORF">FEE95_03445</name>
</gene>
<dbReference type="GO" id="GO:0016052">
    <property type="term" value="P:carbohydrate catabolic process"/>
    <property type="evidence" value="ECO:0007669"/>
    <property type="project" value="InterPro"/>
</dbReference>
<name>A0A5S3PU13_9FLAO</name>
<evidence type="ECO:0000313" key="3">
    <source>
        <dbReference type="EMBL" id="TMM58499.1"/>
    </source>
</evidence>
<dbReference type="GO" id="GO:0004557">
    <property type="term" value="F:alpha-galactosidase activity"/>
    <property type="evidence" value="ECO:0007669"/>
    <property type="project" value="InterPro"/>
</dbReference>
<accession>A0A5S3PU13</accession>
<comment type="caution">
    <text evidence="3">The sequence shown here is derived from an EMBL/GenBank/DDBJ whole genome shotgun (WGS) entry which is preliminary data.</text>
</comment>
<evidence type="ECO:0000256" key="1">
    <source>
        <dbReference type="ARBA" id="ARBA00022801"/>
    </source>
</evidence>
<dbReference type="InterPro" id="IPR002252">
    <property type="entry name" value="Glyco_hydro_36"/>
</dbReference>
<reference evidence="3 4" key="1">
    <citation type="submission" date="2019-05" db="EMBL/GenBank/DDBJ databases">
        <authorList>
            <person name="Zhang J.-Y."/>
            <person name="Feg X."/>
            <person name="Du Z.-J."/>
        </authorList>
    </citation>
    <scope>NUCLEOTIDE SEQUENCE [LARGE SCALE GENOMIC DNA]</scope>
    <source>
        <strain evidence="3 4">RZ26</strain>
    </source>
</reference>